<sequence length="371" mass="40236">MTLCDGNLIQNGDLPFREVCAIDEEVAQELCHDDCIKAALDTGRSAAEAEYICQFTLVTPYLDEQGLIEACYYDRHQMNQPGVYDPDLRCPDGSDTVSCLAGSYATTPDGETIEHTDHTDLHYWRETKENGVWGTFTEVPVPHSGCGYEVDRSAYSNLNDDDAICQAWCQDFITQQDPYPNDDQRINHHNCDTFYAGSLCYAAVTPPVVGPFNKTLTLGATLETTTGYVNTLFNGEISYSTYACSAGTTSCPILIHDLAFTMAQSVTGQWPTAAANVTFSSSNLSLSLERPTSGLYSVADDTFLLPAAQVPIHVAGTAVLGTGSTAQPIDLDVHNPTDIQGIIESDGSVMMFGEFEVAPGFSLYFGDPTPQ</sequence>
<name>A0A9X4ATM6_9BACT</name>
<gene>
    <name evidence="1" type="ORF">KEG57_17700</name>
</gene>
<protein>
    <submittedName>
        <fullName evidence="1">Uncharacterized protein</fullName>
    </submittedName>
</protein>
<evidence type="ECO:0000313" key="1">
    <source>
        <dbReference type="EMBL" id="MDC3982355.1"/>
    </source>
</evidence>
<comment type="caution">
    <text evidence="1">The sequence shown here is derived from an EMBL/GenBank/DDBJ whole genome shotgun (WGS) entry which is preliminary data.</text>
</comment>
<reference evidence="1 2" key="1">
    <citation type="submission" date="2021-04" db="EMBL/GenBank/DDBJ databases">
        <title>Genome analysis of Polyangium sp.</title>
        <authorList>
            <person name="Li Y."/>
            <person name="Wang J."/>
        </authorList>
    </citation>
    <scope>NUCLEOTIDE SEQUENCE [LARGE SCALE GENOMIC DNA]</scope>
    <source>
        <strain evidence="1 2">SDU14</strain>
    </source>
</reference>
<evidence type="ECO:0000313" key="2">
    <source>
        <dbReference type="Proteomes" id="UP001151081"/>
    </source>
</evidence>
<accession>A0A9X4ATM6</accession>
<dbReference type="EMBL" id="JAGTJJ010000007">
    <property type="protein sequence ID" value="MDC3982355.1"/>
    <property type="molecule type" value="Genomic_DNA"/>
</dbReference>
<dbReference type="Proteomes" id="UP001151081">
    <property type="component" value="Unassembled WGS sequence"/>
</dbReference>
<organism evidence="1 2">
    <name type="scientific">Polyangium jinanense</name>
    <dbReference type="NCBI Taxonomy" id="2829994"/>
    <lineage>
        <taxon>Bacteria</taxon>
        <taxon>Pseudomonadati</taxon>
        <taxon>Myxococcota</taxon>
        <taxon>Polyangia</taxon>
        <taxon>Polyangiales</taxon>
        <taxon>Polyangiaceae</taxon>
        <taxon>Polyangium</taxon>
    </lineage>
</organism>
<dbReference type="RefSeq" id="WP_272458649.1">
    <property type="nucleotide sequence ID" value="NZ_JAGTJJ010000007.1"/>
</dbReference>
<dbReference type="AlphaFoldDB" id="A0A9X4ATM6"/>
<proteinExistence type="predicted"/>
<keyword evidence="2" id="KW-1185">Reference proteome</keyword>